<evidence type="ECO:0008006" key="3">
    <source>
        <dbReference type="Google" id="ProtNLM"/>
    </source>
</evidence>
<reference evidence="1 2" key="1">
    <citation type="journal article" date="1992" name="Lakartidningen">
        <title>[Penicillin V and not amoxicillin is the first choice preparation in acute otitis].</title>
        <authorList>
            <person name="Kamme C."/>
            <person name="Lundgren K."/>
            <person name="Prellner K."/>
        </authorList>
    </citation>
    <scope>NUCLEOTIDE SEQUENCE [LARGE SCALE GENOMIC DNA]</scope>
    <source>
        <strain evidence="1 2">W1</strain>
    </source>
</reference>
<dbReference type="EMBL" id="SAXT01000005">
    <property type="protein sequence ID" value="TXJ11737.1"/>
    <property type="molecule type" value="Genomic_DNA"/>
</dbReference>
<evidence type="ECO:0000313" key="1">
    <source>
        <dbReference type="EMBL" id="TXJ11737.1"/>
    </source>
</evidence>
<protein>
    <recommendedName>
        <fullName evidence="3">Uracil-DNA glycosylase</fullName>
    </recommendedName>
</protein>
<accession>A0A5C8CFA6</accession>
<comment type="caution">
    <text evidence="1">The sequence shown here is derived from an EMBL/GenBank/DDBJ whole genome shotgun (WGS) entry which is preliminary data.</text>
</comment>
<name>A0A5C8CFA6_9SPIR</name>
<organism evidence="1 2">
    <name type="scientific">Brachyspira aalborgi</name>
    <dbReference type="NCBI Taxonomy" id="29522"/>
    <lineage>
        <taxon>Bacteria</taxon>
        <taxon>Pseudomonadati</taxon>
        <taxon>Spirochaetota</taxon>
        <taxon>Spirochaetia</taxon>
        <taxon>Brachyspirales</taxon>
        <taxon>Brachyspiraceae</taxon>
        <taxon>Brachyspira</taxon>
    </lineage>
</organism>
<dbReference type="RefSeq" id="WP_147758647.1">
    <property type="nucleotide sequence ID" value="NZ_SAXT01000005.1"/>
</dbReference>
<dbReference type="AlphaFoldDB" id="A0A5C8CFA6"/>
<sequence>MTEEQKEEYFENSEENQRLLKLFESKWDVVRKVCNAIKDEELWMVLHLACVPYNYNKMKYKILIVGQENDGWGFQNEAILSMYDTLDFLDSKDYNDMRPFFSFPYNFCKSINNLEDIKDSKKTYFTWVNLREFSFNEAPKTSLGKEAQSIIDNEFNILEEEIKIINPDIVLFLTGPNYDNYIKNQLKGVEFKTVENYQIRQFARVEHKSLPKNSFRIYHPSYLRRSGLESEYLEKLKKECGL</sequence>
<evidence type="ECO:0000313" key="2">
    <source>
        <dbReference type="Proteomes" id="UP000325116"/>
    </source>
</evidence>
<gene>
    <name evidence="1" type="ORF">EPJ80_08475</name>
</gene>
<dbReference type="Proteomes" id="UP000325116">
    <property type="component" value="Unassembled WGS sequence"/>
</dbReference>
<proteinExistence type="predicted"/>